<feature type="transmembrane region" description="Helical" evidence="6">
    <location>
        <begin position="147"/>
        <end position="168"/>
    </location>
</feature>
<keyword evidence="2 6" id="KW-0812">Transmembrane</keyword>
<keyword evidence="3 6" id="KW-1133">Transmembrane helix</keyword>
<feature type="transmembrane region" description="Helical" evidence="6">
    <location>
        <begin position="95"/>
        <end position="114"/>
    </location>
</feature>
<name>W8R8F1_STUST</name>
<accession>W8R8F1</accession>
<feature type="transmembrane region" description="Helical" evidence="6">
    <location>
        <begin position="247"/>
        <end position="266"/>
    </location>
</feature>
<dbReference type="Proteomes" id="UP000019522">
    <property type="component" value="Chromosome"/>
</dbReference>
<feature type="transmembrane region" description="Helical" evidence="6">
    <location>
        <begin position="272"/>
        <end position="289"/>
    </location>
</feature>
<dbReference type="PANTHER" id="PTHR32322:SF9">
    <property type="entry name" value="AMINO-ACID METABOLITE EFFLUX PUMP-RELATED"/>
    <property type="match status" value="1"/>
</dbReference>
<sequence>MRSSDLLRLLGLAAIWGASFLFMRIIAPELGTFPTAFFRVLFACAGLSAILMMMRIRWDFRGKLKLCLLLGMINSGVPFALYALAAQFLPTGYSAIFNATTPMMGVIIGAVFFAEALTVAKIVGVLFGLSGVALLTRTGPVAFDAQLLIGALACLGATACYGFGGFLTRRWINQHGGLNSELVAFGSQAGAAFCLLPLFALSLLTAPPTSWGDGTVWLSLVALGIVCTAFAYILYFRLLADIGPVRTLTVTFIIPPFGVLWGALFLDEPLDWAYVYGGALIAVALWLVLKQAPATAVAAPAPKETSDGPALAGIPERDQARSATCRPD</sequence>
<dbReference type="AlphaFoldDB" id="W8R8F1"/>
<evidence type="ECO:0000313" key="9">
    <source>
        <dbReference type="Proteomes" id="UP000019522"/>
    </source>
</evidence>
<evidence type="ECO:0000256" key="5">
    <source>
        <dbReference type="SAM" id="MobiDB-lite"/>
    </source>
</evidence>
<dbReference type="Gene3D" id="1.10.3730.20">
    <property type="match status" value="1"/>
</dbReference>
<feature type="region of interest" description="Disordered" evidence="5">
    <location>
        <begin position="300"/>
        <end position="328"/>
    </location>
</feature>
<keyword evidence="4 6" id="KW-0472">Membrane</keyword>
<dbReference type="KEGG" id="pstt:CH92_12625"/>
<feature type="transmembrane region" description="Helical" evidence="6">
    <location>
        <begin position="33"/>
        <end position="54"/>
    </location>
</feature>
<dbReference type="InterPro" id="IPR037185">
    <property type="entry name" value="EmrE-like"/>
</dbReference>
<reference evidence="8 9" key="2">
    <citation type="submission" date="2014-03" db="EMBL/GenBank/DDBJ databases">
        <authorList>
            <person name="Baltrus D."/>
            <person name="Dougherty K."/>
        </authorList>
    </citation>
    <scope>NUCLEOTIDE SEQUENCE</scope>
    <source>
        <strain evidence="8 9">28a24</strain>
    </source>
</reference>
<evidence type="ECO:0000256" key="2">
    <source>
        <dbReference type="ARBA" id="ARBA00022692"/>
    </source>
</evidence>
<feature type="transmembrane region" description="Helical" evidence="6">
    <location>
        <begin position="119"/>
        <end position="135"/>
    </location>
</feature>
<evidence type="ECO:0000256" key="6">
    <source>
        <dbReference type="SAM" id="Phobius"/>
    </source>
</evidence>
<dbReference type="SUPFAM" id="SSF103481">
    <property type="entry name" value="Multidrug resistance efflux transporter EmrE"/>
    <property type="match status" value="2"/>
</dbReference>
<dbReference type="RefSeq" id="WP_025242092.1">
    <property type="nucleotide sequence ID" value="NZ_CP007441.1"/>
</dbReference>
<dbReference type="GO" id="GO:0016020">
    <property type="term" value="C:membrane"/>
    <property type="evidence" value="ECO:0007669"/>
    <property type="project" value="UniProtKB-SubCell"/>
</dbReference>
<evidence type="ECO:0000313" key="8">
    <source>
        <dbReference type="EMBL" id="AHL75893.1"/>
    </source>
</evidence>
<organism evidence="8 9">
    <name type="scientific">Stutzerimonas stutzeri</name>
    <name type="common">Pseudomonas stutzeri</name>
    <dbReference type="NCBI Taxonomy" id="316"/>
    <lineage>
        <taxon>Bacteria</taxon>
        <taxon>Pseudomonadati</taxon>
        <taxon>Pseudomonadota</taxon>
        <taxon>Gammaproteobacteria</taxon>
        <taxon>Pseudomonadales</taxon>
        <taxon>Pseudomonadaceae</taxon>
        <taxon>Stutzerimonas</taxon>
    </lineage>
</organism>
<comment type="subcellular location">
    <subcellularLocation>
        <location evidence="1">Membrane</location>
        <topology evidence="1">Multi-pass membrane protein</topology>
    </subcellularLocation>
</comment>
<feature type="transmembrane region" description="Helical" evidence="6">
    <location>
        <begin position="216"/>
        <end position="235"/>
    </location>
</feature>
<feature type="transmembrane region" description="Helical" evidence="6">
    <location>
        <begin position="180"/>
        <end position="204"/>
    </location>
</feature>
<proteinExistence type="predicted"/>
<evidence type="ECO:0000256" key="3">
    <source>
        <dbReference type="ARBA" id="ARBA00022989"/>
    </source>
</evidence>
<dbReference type="InterPro" id="IPR000620">
    <property type="entry name" value="EamA_dom"/>
</dbReference>
<feature type="domain" description="EamA" evidence="7">
    <location>
        <begin position="149"/>
        <end position="289"/>
    </location>
</feature>
<dbReference type="EMBL" id="CP007441">
    <property type="protein sequence ID" value="AHL75893.1"/>
    <property type="molecule type" value="Genomic_DNA"/>
</dbReference>
<evidence type="ECO:0000259" key="7">
    <source>
        <dbReference type="Pfam" id="PF00892"/>
    </source>
</evidence>
<feature type="transmembrane region" description="Helical" evidence="6">
    <location>
        <begin position="7"/>
        <end position="27"/>
    </location>
</feature>
<feature type="transmembrane region" description="Helical" evidence="6">
    <location>
        <begin position="66"/>
        <end position="89"/>
    </location>
</feature>
<reference evidence="9" key="1">
    <citation type="journal article" date="2014" name="Genome Announc.">
        <title>Complete Genome Sequence of the Highly Transformable Pseudomonas stutzeri Strain 28a24.</title>
        <authorList>
            <person name="Smith B.A."/>
            <person name="Dougherty K.M."/>
            <person name="Baltrus D.A."/>
        </authorList>
    </citation>
    <scope>NUCLEOTIDE SEQUENCE [LARGE SCALE GENOMIC DNA]</scope>
    <source>
        <strain evidence="9">28a24</strain>
    </source>
</reference>
<evidence type="ECO:0000256" key="4">
    <source>
        <dbReference type="ARBA" id="ARBA00023136"/>
    </source>
</evidence>
<feature type="domain" description="EamA" evidence="7">
    <location>
        <begin position="9"/>
        <end position="136"/>
    </location>
</feature>
<dbReference type="InterPro" id="IPR050638">
    <property type="entry name" value="AA-Vitamin_Transporters"/>
</dbReference>
<gene>
    <name evidence="8" type="ORF">CH92_12625</name>
</gene>
<protein>
    <submittedName>
        <fullName evidence="8">Multidrug DMT transporter permease</fullName>
    </submittedName>
</protein>
<dbReference type="Pfam" id="PF00892">
    <property type="entry name" value="EamA"/>
    <property type="match status" value="2"/>
</dbReference>
<dbReference type="PANTHER" id="PTHR32322">
    <property type="entry name" value="INNER MEMBRANE TRANSPORTER"/>
    <property type="match status" value="1"/>
</dbReference>
<evidence type="ECO:0000256" key="1">
    <source>
        <dbReference type="ARBA" id="ARBA00004141"/>
    </source>
</evidence>